<reference evidence="2" key="1">
    <citation type="submission" date="2023-08" db="EMBL/GenBank/DDBJ databases">
        <authorList>
            <person name="Audoor S."/>
            <person name="Bilcke G."/>
        </authorList>
    </citation>
    <scope>NUCLEOTIDE SEQUENCE</scope>
</reference>
<feature type="transmembrane region" description="Helical" evidence="1">
    <location>
        <begin position="6"/>
        <end position="28"/>
    </location>
</feature>
<protein>
    <submittedName>
        <fullName evidence="2">Uncharacterized protein</fullName>
    </submittedName>
</protein>
<feature type="transmembrane region" description="Helical" evidence="1">
    <location>
        <begin position="185"/>
        <end position="208"/>
    </location>
</feature>
<sequence length="315" mass="34971">MDTSATVAASAAGVIVLGFWVAAVVYLFSYDKRDNGTTDSESKSHVYSWTFHVESLRFYGMLCFLVVLAAGALVTEKSGIDTIEDPTKTVIFELFGINHSCNWIDHNPVKMLAAMLFLPLVQIPWMLYTVFWHCRVAKSVKTGKVPKWLLNVSRILSPYNFIAMSQLHLWFVNNPNDTYGFTAHYIPYLMFQIAVCFIQLLNVLYLTYMGKLPWGVPTAVAGTYFALFTGTTILYAIFVITTIAGSPIIDATNSKGEELFTNILSLTWGALMVFGTLILSGKERLDGDNITLTIGDGMLQVESSSDEEIPTSSSR</sequence>
<dbReference type="AlphaFoldDB" id="A0AAD2G8C1"/>
<feature type="transmembrane region" description="Helical" evidence="1">
    <location>
        <begin position="155"/>
        <end position="173"/>
    </location>
</feature>
<accession>A0AAD2G8C1</accession>
<keyword evidence="3" id="KW-1185">Reference proteome</keyword>
<feature type="transmembrane region" description="Helical" evidence="1">
    <location>
        <begin position="259"/>
        <end position="279"/>
    </location>
</feature>
<gene>
    <name evidence="2" type="ORF">CYCCA115_LOCUS21076</name>
</gene>
<keyword evidence="1" id="KW-0812">Transmembrane</keyword>
<feature type="transmembrane region" description="Helical" evidence="1">
    <location>
        <begin position="112"/>
        <end position="134"/>
    </location>
</feature>
<organism evidence="2 3">
    <name type="scientific">Cylindrotheca closterium</name>
    <dbReference type="NCBI Taxonomy" id="2856"/>
    <lineage>
        <taxon>Eukaryota</taxon>
        <taxon>Sar</taxon>
        <taxon>Stramenopiles</taxon>
        <taxon>Ochrophyta</taxon>
        <taxon>Bacillariophyta</taxon>
        <taxon>Bacillariophyceae</taxon>
        <taxon>Bacillariophycidae</taxon>
        <taxon>Bacillariales</taxon>
        <taxon>Bacillariaceae</taxon>
        <taxon>Cylindrotheca</taxon>
    </lineage>
</organism>
<name>A0AAD2G8C1_9STRA</name>
<feature type="transmembrane region" description="Helical" evidence="1">
    <location>
        <begin position="56"/>
        <end position="74"/>
    </location>
</feature>
<keyword evidence="1" id="KW-1133">Transmembrane helix</keyword>
<comment type="caution">
    <text evidence="2">The sequence shown here is derived from an EMBL/GenBank/DDBJ whole genome shotgun (WGS) entry which is preliminary data.</text>
</comment>
<dbReference type="Proteomes" id="UP001295423">
    <property type="component" value="Unassembled WGS sequence"/>
</dbReference>
<evidence type="ECO:0000256" key="1">
    <source>
        <dbReference type="SAM" id="Phobius"/>
    </source>
</evidence>
<proteinExistence type="predicted"/>
<evidence type="ECO:0000313" key="3">
    <source>
        <dbReference type="Proteomes" id="UP001295423"/>
    </source>
</evidence>
<evidence type="ECO:0000313" key="2">
    <source>
        <dbReference type="EMBL" id="CAJ1965357.1"/>
    </source>
</evidence>
<keyword evidence="1" id="KW-0472">Membrane</keyword>
<feature type="transmembrane region" description="Helical" evidence="1">
    <location>
        <begin position="220"/>
        <end position="244"/>
    </location>
</feature>
<dbReference type="EMBL" id="CAKOGP040002202">
    <property type="protein sequence ID" value="CAJ1965357.1"/>
    <property type="molecule type" value="Genomic_DNA"/>
</dbReference>